<keyword evidence="3" id="KW-0998">Cell outer membrane</keyword>
<dbReference type="PANTHER" id="PTHR30329">
    <property type="entry name" value="STATOR ELEMENT OF FLAGELLAR MOTOR COMPLEX"/>
    <property type="match status" value="1"/>
</dbReference>
<gene>
    <name evidence="7" type="ORF">L1I42_06565</name>
</gene>
<evidence type="ECO:0000256" key="3">
    <source>
        <dbReference type="ARBA" id="ARBA00023237"/>
    </source>
</evidence>
<dbReference type="InterPro" id="IPR006665">
    <property type="entry name" value="OmpA-like"/>
</dbReference>
<feature type="compositionally biased region" description="Low complexity" evidence="5">
    <location>
        <begin position="390"/>
        <end position="404"/>
    </location>
</feature>
<dbReference type="InterPro" id="IPR036737">
    <property type="entry name" value="OmpA-like_sf"/>
</dbReference>
<comment type="caution">
    <text evidence="7">The sequence shown here is derived from an EMBL/GenBank/DDBJ whole genome shotgun (WGS) entry which is preliminary data.</text>
</comment>
<dbReference type="Proteomes" id="UP001201217">
    <property type="component" value="Unassembled WGS sequence"/>
</dbReference>
<dbReference type="InterPro" id="IPR006664">
    <property type="entry name" value="OMP_bac"/>
</dbReference>
<dbReference type="Gene3D" id="3.40.1520.20">
    <property type="match status" value="2"/>
</dbReference>
<dbReference type="EMBL" id="JAKGTI010000001">
    <property type="protein sequence ID" value="MCF4098152.1"/>
    <property type="molecule type" value="Genomic_DNA"/>
</dbReference>
<organism evidence="7 8">
    <name type="scientific">Maritalea mediterranea</name>
    <dbReference type="NCBI Taxonomy" id="2909667"/>
    <lineage>
        <taxon>Bacteria</taxon>
        <taxon>Pseudomonadati</taxon>
        <taxon>Pseudomonadota</taxon>
        <taxon>Alphaproteobacteria</taxon>
        <taxon>Hyphomicrobiales</taxon>
        <taxon>Devosiaceae</taxon>
        <taxon>Maritalea</taxon>
    </lineage>
</organism>
<feature type="domain" description="OmpA-like" evidence="6">
    <location>
        <begin position="656"/>
        <end position="773"/>
    </location>
</feature>
<dbReference type="PRINTS" id="PR01021">
    <property type="entry name" value="OMPADOMAIN"/>
</dbReference>
<protein>
    <submittedName>
        <fullName evidence="7">OmpA family protein</fullName>
    </submittedName>
</protein>
<keyword evidence="8" id="KW-1185">Reference proteome</keyword>
<proteinExistence type="predicted"/>
<dbReference type="RefSeq" id="WP_236113684.1">
    <property type="nucleotide sequence ID" value="NZ_JAKGTI010000001.1"/>
</dbReference>
<reference evidence="7 8" key="1">
    <citation type="submission" date="2022-01" db="EMBL/GenBank/DDBJ databases">
        <title>Maritalea mediterranea sp. nov., isolated from marine plastic residues from the Malva-rosa beach (Valencia, Spain).</title>
        <authorList>
            <person name="Vidal-Verdu A."/>
            <person name="Molina-Menor E."/>
            <person name="Pascual J."/>
            <person name="Pereto J."/>
            <person name="Porcar M."/>
        </authorList>
    </citation>
    <scope>NUCLEOTIDE SEQUENCE [LARGE SCALE GENOMIC DNA]</scope>
    <source>
        <strain evidence="7 8">P4.10X</strain>
    </source>
</reference>
<evidence type="ECO:0000256" key="4">
    <source>
        <dbReference type="PROSITE-ProRule" id="PRU00473"/>
    </source>
</evidence>
<evidence type="ECO:0000256" key="2">
    <source>
        <dbReference type="ARBA" id="ARBA00023136"/>
    </source>
</evidence>
<dbReference type="PANTHER" id="PTHR30329:SF21">
    <property type="entry name" value="LIPOPROTEIN YIAD-RELATED"/>
    <property type="match status" value="1"/>
</dbReference>
<keyword evidence="2 4" id="KW-0472">Membrane</keyword>
<dbReference type="CDD" id="cd07185">
    <property type="entry name" value="OmpA_C-like"/>
    <property type="match status" value="1"/>
</dbReference>
<evidence type="ECO:0000259" key="6">
    <source>
        <dbReference type="PROSITE" id="PS51123"/>
    </source>
</evidence>
<evidence type="ECO:0000313" key="8">
    <source>
        <dbReference type="Proteomes" id="UP001201217"/>
    </source>
</evidence>
<dbReference type="InterPro" id="IPR050330">
    <property type="entry name" value="Bact_OuterMem_StrucFunc"/>
</dbReference>
<feature type="region of interest" description="Disordered" evidence="5">
    <location>
        <begin position="369"/>
        <end position="493"/>
    </location>
</feature>
<accession>A0ABS9E7I2</accession>
<dbReference type="SUPFAM" id="SSF103088">
    <property type="entry name" value="OmpA-like"/>
    <property type="match status" value="1"/>
</dbReference>
<comment type="subcellular location">
    <subcellularLocation>
        <location evidence="1">Cell outer membrane</location>
    </subcellularLocation>
</comment>
<evidence type="ECO:0000256" key="5">
    <source>
        <dbReference type="SAM" id="MobiDB-lite"/>
    </source>
</evidence>
<feature type="compositionally biased region" description="Low complexity" evidence="5">
    <location>
        <begin position="463"/>
        <end position="488"/>
    </location>
</feature>
<sequence length="774" mass="82208">MIQQTGHVLRVAQAETATQEPFTFTARKREDGTRVFEGFVPDEAMLTNLADQGTLELEIAPGAPAQFEEFVALGNSILTGLEQGTLAFTGAQWVLAGEASSFEIKQDLLEQIEAAGFDEERWSIDISSPPKVAAPYLFSAEKMLNGDLSANGYAPAKNLIDQWADEYGWRAQLQLGAGAPDQFANHAEIGLEALTKLDAGRLSLVDGQWSLIGRAPSDELLAQILNILAPASDAYLVDVQIVPPIEELSLQLQKDEAGQFEWFGYLADETYWEQANDLPVAKDNLLPERDQFHNMIQLGVDALKLLNSGEIIHAGGQWSISGEAPDRAVMSAVKLMVENGPLGSWYTTLNTPPVQAEVVSSAENATITDAEASNQEEAAAVDQEVEAADETPPAATATETVDAASVDGEAPLDAGQDAGEENASNEVNEQPIDDQGLAEEGAAETDTIETATEAETAEDDDAAAAASDATMEENVSSESDETSSTQETYASPSDGAVAEDQLQNETADLADQPETDEKPAATESDSDAAAPLEQRDAPQPEFETQIIKTADGVFVSGHVPDAAAGYALELSLGDATRLDVEPSAGAPERFLAEALTITEALSAAESGEAELENGNWTITAKANSFAAEDQLTTSLGSLSNARVTIDMPPAHKLCNANVEQLIAEQAILFQSGSARITPGSRTVLEQIAEELANCPQSIVEVEGHTDSDGDDLVNLSLSVQRAETVVSELVEMGVEATRLYALGFGETLPIADNNTSVGKAQNRRIVFTVRPSLE</sequence>
<name>A0ABS9E7I2_9HYPH</name>
<dbReference type="Gene3D" id="3.30.1330.60">
    <property type="entry name" value="OmpA-like domain"/>
    <property type="match status" value="1"/>
</dbReference>
<feature type="region of interest" description="Disordered" evidence="5">
    <location>
        <begin position="508"/>
        <end position="537"/>
    </location>
</feature>
<evidence type="ECO:0000256" key="1">
    <source>
        <dbReference type="ARBA" id="ARBA00004442"/>
    </source>
</evidence>
<dbReference type="PROSITE" id="PS51123">
    <property type="entry name" value="OMPA_2"/>
    <property type="match status" value="1"/>
</dbReference>
<evidence type="ECO:0000313" key="7">
    <source>
        <dbReference type="EMBL" id="MCF4098152.1"/>
    </source>
</evidence>
<dbReference type="Pfam" id="PF00691">
    <property type="entry name" value="OmpA"/>
    <property type="match status" value="1"/>
</dbReference>